<evidence type="ECO:0000313" key="2">
    <source>
        <dbReference type="EMBL" id="MFD2247955.1"/>
    </source>
</evidence>
<feature type="coiled-coil region" evidence="1">
    <location>
        <begin position="17"/>
        <end position="44"/>
    </location>
</feature>
<sequence>MAGGEKKTVQPQQAILNEEQEALLDLYLQQLDRYTEELKSSEKIQVEIEMVHLRKMISK</sequence>
<proteinExistence type="predicted"/>
<comment type="caution">
    <text evidence="2">The sequence shown here is derived from an EMBL/GenBank/DDBJ whole genome shotgun (WGS) entry which is preliminary data.</text>
</comment>
<evidence type="ECO:0000256" key="1">
    <source>
        <dbReference type="SAM" id="Coils"/>
    </source>
</evidence>
<dbReference type="Proteomes" id="UP001597374">
    <property type="component" value="Unassembled WGS sequence"/>
</dbReference>
<evidence type="ECO:0000313" key="3">
    <source>
        <dbReference type="Proteomes" id="UP001597374"/>
    </source>
</evidence>
<reference evidence="3" key="1">
    <citation type="journal article" date="2019" name="Int. J. Syst. Evol. Microbiol.">
        <title>The Global Catalogue of Microorganisms (GCM) 10K type strain sequencing project: providing services to taxonomists for standard genome sequencing and annotation.</title>
        <authorList>
            <consortium name="The Broad Institute Genomics Platform"/>
            <consortium name="The Broad Institute Genome Sequencing Center for Infectious Disease"/>
            <person name="Wu L."/>
            <person name="Ma J."/>
        </authorList>
    </citation>
    <scope>NUCLEOTIDE SEQUENCE [LARGE SCALE GENOMIC DNA]</scope>
    <source>
        <strain evidence="3">CGMCC 4.1782</strain>
    </source>
</reference>
<dbReference type="EMBL" id="JBHUIM010000002">
    <property type="protein sequence ID" value="MFD2247955.1"/>
    <property type="molecule type" value="Genomic_DNA"/>
</dbReference>
<protein>
    <submittedName>
        <fullName evidence="2">Uncharacterized protein</fullName>
    </submittedName>
</protein>
<organism evidence="2 3">
    <name type="scientific">Pontibacter ruber</name>
    <dbReference type="NCBI Taxonomy" id="1343895"/>
    <lineage>
        <taxon>Bacteria</taxon>
        <taxon>Pseudomonadati</taxon>
        <taxon>Bacteroidota</taxon>
        <taxon>Cytophagia</taxon>
        <taxon>Cytophagales</taxon>
        <taxon>Hymenobacteraceae</taxon>
        <taxon>Pontibacter</taxon>
    </lineage>
</organism>
<keyword evidence="1" id="KW-0175">Coiled coil</keyword>
<gene>
    <name evidence="2" type="ORF">ACFSKP_16930</name>
</gene>
<name>A0ABW5D307_9BACT</name>
<dbReference type="RefSeq" id="WP_250431235.1">
    <property type="nucleotide sequence ID" value="NZ_JALPRR010000003.1"/>
</dbReference>
<keyword evidence="3" id="KW-1185">Reference proteome</keyword>
<accession>A0ABW5D307</accession>